<dbReference type="SUPFAM" id="SSF52266">
    <property type="entry name" value="SGNH hydrolase"/>
    <property type="match status" value="1"/>
</dbReference>
<reference evidence="1 2" key="1">
    <citation type="submission" date="2024-08" db="EMBL/GenBank/DDBJ databases">
        <authorList>
            <person name="Lu H."/>
        </authorList>
    </citation>
    <scope>NUCLEOTIDE SEQUENCE [LARGE SCALE GENOMIC DNA]</scope>
    <source>
        <strain evidence="1 2">LKC17W</strain>
    </source>
</reference>
<dbReference type="Gene3D" id="3.40.50.1110">
    <property type="entry name" value="SGNH hydrolase"/>
    <property type="match status" value="1"/>
</dbReference>
<sequence length="475" mass="48771">MPDLAQGYSADIVLAANESVRVRTSGQVTVTSAYGAPAGTTTLNANTQLFGPYGVPAKLRVTAVSGAANYAQPTQVPVTADPATGEFTPPVSGAWNTVVSANVYLPTGFSTYAAALPNWRAGAQQTRAGVICRIAWPGNSTAVGYGALGAANYVGIKRASPTSRLAALLDTILRPTGIESWMGNNGSETAGGTTFNQYFPSLNPGAGWVNSPQGSLGKNSLENSTTTNALPLTASVPVNTGEIFYFSKPVDGTAAFGTFTVNVDGGATLATVDCNAAKTMRKQVVTFARGYHTLNVVPPGGGVYVVIAGMIAYDSENPGVQVLNLGYAGGTAATLKGSGTLATSNVISTLGCKLIILGNLINDWVAGTNVATFKADTQTLITAAKNGGACDVVLITDIPTAPGVASYATQAAYLTAYRELAAENSLILIDWYTQSGGTYEAANAAGLMYDDRHESALGYTRKAEMVASVLAAALR</sequence>
<organism evidence="1 2">
    <name type="scientific">Pelomonas margarita</name>
    <dbReference type="NCBI Taxonomy" id="3299031"/>
    <lineage>
        <taxon>Bacteria</taxon>
        <taxon>Pseudomonadati</taxon>
        <taxon>Pseudomonadota</taxon>
        <taxon>Betaproteobacteria</taxon>
        <taxon>Burkholderiales</taxon>
        <taxon>Sphaerotilaceae</taxon>
        <taxon>Roseateles</taxon>
    </lineage>
</organism>
<dbReference type="RefSeq" id="WP_394397445.1">
    <property type="nucleotide sequence ID" value="NZ_JBIGHW010000004.1"/>
</dbReference>
<dbReference type="Proteomes" id="UP001606301">
    <property type="component" value="Unassembled WGS sequence"/>
</dbReference>
<evidence type="ECO:0000313" key="2">
    <source>
        <dbReference type="Proteomes" id="UP001606301"/>
    </source>
</evidence>
<comment type="caution">
    <text evidence="1">The sequence shown here is derived from an EMBL/GenBank/DDBJ whole genome shotgun (WGS) entry which is preliminary data.</text>
</comment>
<name>A0ABW7FIG8_9BURK</name>
<keyword evidence="1" id="KW-0378">Hydrolase</keyword>
<dbReference type="EMBL" id="JBIGHW010000004">
    <property type="protein sequence ID" value="MFG6441121.1"/>
    <property type="molecule type" value="Genomic_DNA"/>
</dbReference>
<keyword evidence="2" id="KW-1185">Reference proteome</keyword>
<accession>A0ABW7FIG8</accession>
<proteinExistence type="predicted"/>
<evidence type="ECO:0000313" key="1">
    <source>
        <dbReference type="EMBL" id="MFG6441121.1"/>
    </source>
</evidence>
<dbReference type="InterPro" id="IPR036514">
    <property type="entry name" value="SGNH_hydro_sf"/>
</dbReference>
<gene>
    <name evidence="1" type="ORF">ACG0Z3_10570</name>
</gene>
<protein>
    <submittedName>
        <fullName evidence="1">SGNH/GDSL hydrolase family protein</fullName>
    </submittedName>
</protein>
<dbReference type="GO" id="GO:0016787">
    <property type="term" value="F:hydrolase activity"/>
    <property type="evidence" value="ECO:0007669"/>
    <property type="project" value="UniProtKB-KW"/>
</dbReference>